<accession>A0A6J5L319</accession>
<proteinExistence type="predicted"/>
<organism evidence="1">
    <name type="scientific">uncultured Caudovirales phage</name>
    <dbReference type="NCBI Taxonomy" id="2100421"/>
    <lineage>
        <taxon>Viruses</taxon>
        <taxon>Duplodnaviria</taxon>
        <taxon>Heunggongvirae</taxon>
        <taxon>Uroviricota</taxon>
        <taxon>Caudoviricetes</taxon>
        <taxon>Peduoviridae</taxon>
        <taxon>Maltschvirus</taxon>
        <taxon>Maltschvirus maltsch</taxon>
    </lineage>
</organism>
<protein>
    <submittedName>
        <fullName evidence="1">Uncharacterized protein</fullName>
    </submittedName>
</protein>
<name>A0A6J5L319_9CAUD</name>
<reference evidence="1" key="1">
    <citation type="submission" date="2020-04" db="EMBL/GenBank/DDBJ databases">
        <authorList>
            <person name="Chiriac C."/>
            <person name="Salcher M."/>
            <person name="Ghai R."/>
            <person name="Kavagutti S V."/>
        </authorList>
    </citation>
    <scope>NUCLEOTIDE SEQUENCE</scope>
</reference>
<dbReference type="EMBL" id="LR796233">
    <property type="protein sequence ID" value="CAB4128934.1"/>
    <property type="molecule type" value="Genomic_DNA"/>
</dbReference>
<evidence type="ECO:0000313" key="1">
    <source>
        <dbReference type="EMBL" id="CAB4128934.1"/>
    </source>
</evidence>
<gene>
    <name evidence="1" type="ORF">UFOVP112_106</name>
</gene>
<sequence>MIDLPNKDGLIFDLPQRIADMIKEYQITGSLFINTNNEGISLRAVNFYNVLDYVCEQFNIDKSKVTIRTTNAEEIHNEYKILTVKDHWIDMSKDAYNILLDPKQSTLATVGCFLGKPNWHRLIISAWLYNNYKSQCIQTMHYNPADELHKIDSEFTKINVEASQEDLESVVSFIKHCPVTLNEGFINYTIGPDKHYNIISQYSNIFLDLVVETYVIGNTFFPTEKTLRPIIASTPFIVMGPQGYLENLRRMGFCTFNKWWDESYDNYAGYQRTQIIRGLLTDIFTWDQAKVTRLLVEMADTLDHNYNHLKKITGSAVKLYGK</sequence>